<keyword evidence="9" id="KW-1185">Reference proteome</keyword>
<keyword evidence="3 7" id="KW-0409">Iron storage</keyword>
<dbReference type="Gene3D" id="1.20.1260.10">
    <property type="match status" value="1"/>
</dbReference>
<comment type="function">
    <text evidence="7">Stores iron in a soluble, non-toxic, readily available form. Important for iron homeostasis. Iron is taken up in the ferrous form and deposited as ferric hydroxides after oxidation.</text>
</comment>
<dbReference type="InterPro" id="IPR008331">
    <property type="entry name" value="Ferritin_DPS_dom"/>
</dbReference>
<keyword evidence="5 7" id="KW-0408">Iron</keyword>
<dbReference type="InterPro" id="IPR009040">
    <property type="entry name" value="Ferritin-like_diiron"/>
</dbReference>
<name>A0ABM0ZTW4_ECHTE</name>
<dbReference type="InterPro" id="IPR009078">
    <property type="entry name" value="Ferritin-like_SF"/>
</dbReference>
<dbReference type="SUPFAM" id="SSF47240">
    <property type="entry name" value="Ferritin-like"/>
    <property type="match status" value="1"/>
</dbReference>
<organism evidence="9 10">
    <name type="scientific">Echinops telfairi</name>
    <name type="common">Lesser hedgehog tenrec</name>
    <dbReference type="NCBI Taxonomy" id="9371"/>
    <lineage>
        <taxon>Eukaryota</taxon>
        <taxon>Metazoa</taxon>
        <taxon>Chordata</taxon>
        <taxon>Craniata</taxon>
        <taxon>Vertebrata</taxon>
        <taxon>Euteleostomi</taxon>
        <taxon>Mammalia</taxon>
        <taxon>Eutheria</taxon>
        <taxon>Afrotheria</taxon>
        <taxon>Tenrecidae</taxon>
        <taxon>Tenrecinae</taxon>
        <taxon>Echinops</taxon>
    </lineage>
</organism>
<dbReference type="InterPro" id="IPR012347">
    <property type="entry name" value="Ferritin-like"/>
</dbReference>
<evidence type="ECO:0000256" key="1">
    <source>
        <dbReference type="ARBA" id="ARBA00004419"/>
    </source>
</evidence>
<keyword evidence="4 7" id="KW-0479">Metal-binding</keyword>
<evidence type="ECO:0000313" key="9">
    <source>
        <dbReference type="Proteomes" id="UP000694863"/>
    </source>
</evidence>
<protein>
    <recommendedName>
        <fullName evidence="7">Ferritin</fullName>
    </recommendedName>
</protein>
<evidence type="ECO:0000256" key="6">
    <source>
        <dbReference type="ARBA" id="ARBA00047990"/>
    </source>
</evidence>
<comment type="subcellular location">
    <subcellularLocation>
        <location evidence="1">Cytoplasmic vesicle</location>
        <location evidence="1">Autophagosome</location>
    </subcellularLocation>
</comment>
<dbReference type="PROSITE" id="PS50905">
    <property type="entry name" value="FERRITIN_LIKE"/>
    <property type="match status" value="1"/>
</dbReference>
<comment type="similarity">
    <text evidence="2 7">Belongs to the ferritin family.</text>
</comment>
<accession>A0ABM0ZTW4</accession>
<comment type="catalytic activity">
    <reaction evidence="6">
        <text>4 Fe(2+) + O2 + 4 H(+) = 4 Fe(3+) + 2 H2O</text>
        <dbReference type="Rhea" id="RHEA:11148"/>
        <dbReference type="ChEBI" id="CHEBI:15377"/>
        <dbReference type="ChEBI" id="CHEBI:15378"/>
        <dbReference type="ChEBI" id="CHEBI:15379"/>
        <dbReference type="ChEBI" id="CHEBI:29033"/>
        <dbReference type="ChEBI" id="CHEBI:29034"/>
        <dbReference type="EC" id="1.16.3.1"/>
    </reaction>
</comment>
<gene>
    <name evidence="10" type="primary">LOC101645495</name>
</gene>
<evidence type="ECO:0000256" key="4">
    <source>
        <dbReference type="ARBA" id="ARBA00022723"/>
    </source>
</evidence>
<reference evidence="10" key="1">
    <citation type="submission" date="2025-08" db="UniProtKB">
        <authorList>
            <consortium name="RefSeq"/>
        </authorList>
    </citation>
    <scope>IDENTIFICATION</scope>
</reference>
<evidence type="ECO:0000259" key="8">
    <source>
        <dbReference type="PROSITE" id="PS50905"/>
    </source>
</evidence>
<dbReference type="GeneID" id="101645495"/>
<evidence type="ECO:0000256" key="3">
    <source>
        <dbReference type="ARBA" id="ARBA00022434"/>
    </source>
</evidence>
<evidence type="ECO:0000256" key="5">
    <source>
        <dbReference type="ARBA" id="ARBA00023004"/>
    </source>
</evidence>
<proteinExistence type="inferred from homology"/>
<dbReference type="Proteomes" id="UP000694863">
    <property type="component" value="Unplaced"/>
</dbReference>
<sequence length="182" mass="21406">MEVVPTPAFDEAYLQECEDAFNQQIERNLSASYALLSMSSYFKREDVGLLNFAGYFFHLSVSELGYAENLMTVQVQRGRQIQFSNNLNFEEQDWDDPLYALEYICQVKQQSFADFMSLYLAATEQGDQALSYLVNIHLLQHLIRDIMLLRYHLTRLFFWQSEDIPLAEYNFSFLDENVNDQE</sequence>
<dbReference type="RefSeq" id="XP_012863929.1">
    <property type="nucleotide sequence ID" value="XM_013008475.1"/>
</dbReference>
<evidence type="ECO:0000256" key="2">
    <source>
        <dbReference type="ARBA" id="ARBA00007513"/>
    </source>
</evidence>
<evidence type="ECO:0000256" key="7">
    <source>
        <dbReference type="RuleBase" id="RU361145"/>
    </source>
</evidence>
<dbReference type="InterPro" id="IPR001519">
    <property type="entry name" value="Ferritin"/>
</dbReference>
<dbReference type="Pfam" id="PF00210">
    <property type="entry name" value="Ferritin"/>
    <property type="match status" value="1"/>
</dbReference>
<feature type="domain" description="Ferritin-like diiron" evidence="8">
    <location>
        <begin position="11"/>
        <end position="160"/>
    </location>
</feature>
<dbReference type="PANTHER" id="PTHR11431">
    <property type="entry name" value="FERRITIN"/>
    <property type="match status" value="1"/>
</dbReference>
<evidence type="ECO:0000313" key="10">
    <source>
        <dbReference type="RefSeq" id="XP_012863929.1"/>
    </source>
</evidence>
<dbReference type="PANTHER" id="PTHR11431:SF37">
    <property type="entry name" value="FERRITIN HEAVY CHAIN"/>
    <property type="match status" value="1"/>
</dbReference>